<evidence type="ECO:0000313" key="3">
    <source>
        <dbReference type="Proteomes" id="UP001177023"/>
    </source>
</evidence>
<dbReference type="Proteomes" id="UP001177023">
    <property type="component" value="Unassembled WGS sequence"/>
</dbReference>
<dbReference type="EMBL" id="CATQJA010002626">
    <property type="protein sequence ID" value="CAJ0574026.1"/>
    <property type="molecule type" value="Genomic_DNA"/>
</dbReference>
<name>A0AA36CTE3_9BILA</name>
<sequence>MFDPDKPPPERVDDNANASSPVGRGQPADEAIYTPRMLITPAHIVARISPSMSVHRIQSARPSLTPSQARRPFCHLGYHPSSFQVHLTYLSNSASARGAFLTTQPPTSVLRPIAGASSKKNPTQARSIISLKFDMKMAFPLMMDVLEWFLDHEAGDAITESADLPRTTHEIFLDWEGLISDV</sequence>
<feature type="region of interest" description="Disordered" evidence="1">
    <location>
        <begin position="1"/>
        <end position="29"/>
    </location>
</feature>
<evidence type="ECO:0000256" key="1">
    <source>
        <dbReference type="SAM" id="MobiDB-lite"/>
    </source>
</evidence>
<feature type="non-terminal residue" evidence="2">
    <location>
        <position position="182"/>
    </location>
</feature>
<proteinExistence type="predicted"/>
<dbReference type="AlphaFoldDB" id="A0AA36CTE3"/>
<comment type="caution">
    <text evidence="2">The sequence shown here is derived from an EMBL/GenBank/DDBJ whole genome shotgun (WGS) entry which is preliminary data.</text>
</comment>
<reference evidence="2" key="1">
    <citation type="submission" date="2023-06" db="EMBL/GenBank/DDBJ databases">
        <authorList>
            <person name="Delattre M."/>
        </authorList>
    </citation>
    <scope>NUCLEOTIDE SEQUENCE</scope>
    <source>
        <strain evidence="2">AF72</strain>
    </source>
</reference>
<keyword evidence="3" id="KW-1185">Reference proteome</keyword>
<protein>
    <submittedName>
        <fullName evidence="2">Uncharacterized protein</fullName>
    </submittedName>
</protein>
<organism evidence="2 3">
    <name type="scientific">Mesorhabditis spiculigera</name>
    <dbReference type="NCBI Taxonomy" id="96644"/>
    <lineage>
        <taxon>Eukaryota</taxon>
        <taxon>Metazoa</taxon>
        <taxon>Ecdysozoa</taxon>
        <taxon>Nematoda</taxon>
        <taxon>Chromadorea</taxon>
        <taxon>Rhabditida</taxon>
        <taxon>Rhabditina</taxon>
        <taxon>Rhabditomorpha</taxon>
        <taxon>Rhabditoidea</taxon>
        <taxon>Rhabditidae</taxon>
        <taxon>Mesorhabditinae</taxon>
        <taxon>Mesorhabditis</taxon>
    </lineage>
</organism>
<feature type="compositionally biased region" description="Basic and acidic residues" evidence="1">
    <location>
        <begin position="1"/>
        <end position="14"/>
    </location>
</feature>
<gene>
    <name evidence="2" type="ORF">MSPICULIGERA_LOCUS12369</name>
</gene>
<evidence type="ECO:0000313" key="2">
    <source>
        <dbReference type="EMBL" id="CAJ0574026.1"/>
    </source>
</evidence>
<accession>A0AA36CTE3</accession>